<dbReference type="OrthoDB" id="2739784at2"/>
<evidence type="ECO:0000313" key="3">
    <source>
        <dbReference type="Proteomes" id="UP000298484"/>
    </source>
</evidence>
<sequence length="74" mass="8576">MTMAENQSKNDPIPGKVVKVMVDEILRKNNVKPEQVKNNISNEQRQMLKEMVEDLKTQVDQFNQGEKDTTKTDK</sequence>
<feature type="coiled-coil region" evidence="1">
    <location>
        <begin position="38"/>
        <end position="65"/>
    </location>
</feature>
<proteinExistence type="predicted"/>
<dbReference type="AlphaFoldDB" id="A0A4Y9AAE1"/>
<evidence type="ECO:0000313" key="2">
    <source>
        <dbReference type="EMBL" id="TFJ91334.1"/>
    </source>
</evidence>
<dbReference type="EMBL" id="SRHY01000058">
    <property type="protein sequence ID" value="TFJ91334.1"/>
    <property type="molecule type" value="Genomic_DNA"/>
</dbReference>
<keyword evidence="1" id="KW-0175">Coiled coil</keyword>
<dbReference type="Proteomes" id="UP000298484">
    <property type="component" value="Unassembled WGS sequence"/>
</dbReference>
<keyword evidence="2" id="KW-0946">Virion</keyword>
<name>A0A4Y9AAE1_9BACI</name>
<keyword evidence="3" id="KW-1185">Reference proteome</keyword>
<keyword evidence="2" id="KW-0167">Capsid protein</keyword>
<evidence type="ECO:0000256" key="1">
    <source>
        <dbReference type="SAM" id="Coils"/>
    </source>
</evidence>
<organism evidence="2 3">
    <name type="scientific">Lentibacillus salicampi</name>
    <dbReference type="NCBI Taxonomy" id="175306"/>
    <lineage>
        <taxon>Bacteria</taxon>
        <taxon>Bacillati</taxon>
        <taxon>Bacillota</taxon>
        <taxon>Bacilli</taxon>
        <taxon>Bacillales</taxon>
        <taxon>Bacillaceae</taxon>
        <taxon>Lentibacillus</taxon>
    </lineage>
</organism>
<protein>
    <submittedName>
        <fullName evidence="2">Spore coat protein</fullName>
    </submittedName>
</protein>
<accession>A0A4Y9AAE1</accession>
<gene>
    <name evidence="2" type="ORF">E4U82_18245</name>
</gene>
<reference evidence="2 3" key="1">
    <citation type="submission" date="2019-03" db="EMBL/GenBank/DDBJ databases">
        <title>Genome sequence of Lentibacillus salicampi ATCC BAA-719.</title>
        <authorList>
            <person name="Maclea K.S."/>
            <person name="Simoes Junior M."/>
        </authorList>
    </citation>
    <scope>NUCLEOTIDE SEQUENCE [LARGE SCALE GENOMIC DNA]</scope>
    <source>
        <strain evidence="2 3">ATCC BAA-719</strain>
    </source>
</reference>
<comment type="caution">
    <text evidence="2">The sequence shown here is derived from an EMBL/GenBank/DDBJ whole genome shotgun (WGS) entry which is preliminary data.</text>
</comment>